<evidence type="ECO:0000313" key="3">
    <source>
        <dbReference type="Proteomes" id="UP001218218"/>
    </source>
</evidence>
<dbReference type="AlphaFoldDB" id="A0AAD7EY09"/>
<evidence type="ECO:0000256" key="1">
    <source>
        <dbReference type="SAM" id="SignalP"/>
    </source>
</evidence>
<dbReference type="PANTHER" id="PTHR43734">
    <property type="entry name" value="PHYTOENE DESATURASE"/>
    <property type="match status" value="1"/>
</dbReference>
<dbReference type="PANTHER" id="PTHR43734:SF1">
    <property type="entry name" value="PHYTOENE DESATURASE"/>
    <property type="match status" value="1"/>
</dbReference>
<comment type="caution">
    <text evidence="2">The sequence shown here is derived from an EMBL/GenBank/DDBJ whole genome shotgun (WGS) entry which is preliminary data.</text>
</comment>
<dbReference type="Gene3D" id="1.10.405.20">
    <property type="match status" value="1"/>
</dbReference>
<dbReference type="EMBL" id="JARIHO010000007">
    <property type="protein sequence ID" value="KAJ7358358.1"/>
    <property type="molecule type" value="Genomic_DNA"/>
</dbReference>
<dbReference type="Gene3D" id="3.30.70.1990">
    <property type="match status" value="1"/>
</dbReference>
<accession>A0AAD7EY09</accession>
<sequence>MPVPTPPKLLTCLMMRKAPIHALAVLCACPIALADPVCIVGAGPAGLTIANRLQAKGYDTVIFEKDAEVGGKCQAYYDEQGLFHPMGALLYSNQTYRQTLPVIDASDVSSFAFGYTSPQWLYDWHNGYTEVFTPLSEMTANELFKEEIERYTSFWNTEFAPKAVIGYKNGVEGYTMSTLDWLLENDYPLLLLLFINGMVPYGYGDVRQIPILYMLSYFTPDILLFFAGQREGYIIDFHKVFVRYAATSVGGPIHLNTSITKIDRSGSSPVITYYIDGPSPSLSTQTCSKLVLAFPPVLSALHAANLDITPSEQTIFSPVGIIKYWSGAVRVATPNGLAFGGFLRATLLALVEKFLGTHFLSFLEFVPWLPEAAGEPVALLRLFNQSDIATTYSWGKYRSSQTLAEAKTLLEEVISKINKDPRVFGAVPQPVTDANVKEFLEWDYFPHFDQPQLEAGYYAKFNALQGEKNTYYASGLNGFETVEYAIRAGIDVAETYFLSINNQ</sequence>
<dbReference type="InterPro" id="IPR036188">
    <property type="entry name" value="FAD/NAD-bd_sf"/>
</dbReference>
<dbReference type="SUPFAM" id="SSF51905">
    <property type="entry name" value="FAD/NAD(P)-binding domain"/>
    <property type="match status" value="1"/>
</dbReference>
<keyword evidence="1" id="KW-0732">Signal</keyword>
<proteinExistence type="predicted"/>
<dbReference type="PRINTS" id="PR00419">
    <property type="entry name" value="ADXRDTASE"/>
</dbReference>
<protein>
    <submittedName>
        <fullName evidence="2">FAD/NAD-P-binding domain-containing protein</fullName>
    </submittedName>
</protein>
<name>A0AAD7EY09_9AGAR</name>
<dbReference type="Gene3D" id="3.50.50.60">
    <property type="entry name" value="FAD/NAD(P)-binding domain"/>
    <property type="match status" value="1"/>
</dbReference>
<dbReference type="Pfam" id="PF13450">
    <property type="entry name" value="NAD_binding_8"/>
    <property type="match status" value="1"/>
</dbReference>
<keyword evidence="3" id="KW-1185">Reference proteome</keyword>
<dbReference type="Proteomes" id="UP001218218">
    <property type="component" value="Unassembled WGS sequence"/>
</dbReference>
<feature type="chain" id="PRO_5041989206" evidence="1">
    <location>
        <begin position="35"/>
        <end position="503"/>
    </location>
</feature>
<organism evidence="2 3">
    <name type="scientific">Mycena albidolilacea</name>
    <dbReference type="NCBI Taxonomy" id="1033008"/>
    <lineage>
        <taxon>Eukaryota</taxon>
        <taxon>Fungi</taxon>
        <taxon>Dikarya</taxon>
        <taxon>Basidiomycota</taxon>
        <taxon>Agaricomycotina</taxon>
        <taxon>Agaricomycetes</taxon>
        <taxon>Agaricomycetidae</taxon>
        <taxon>Agaricales</taxon>
        <taxon>Marasmiineae</taxon>
        <taxon>Mycenaceae</taxon>
        <taxon>Mycena</taxon>
    </lineage>
</organism>
<reference evidence="2" key="1">
    <citation type="submission" date="2023-03" db="EMBL/GenBank/DDBJ databases">
        <title>Massive genome expansion in bonnet fungi (Mycena s.s.) driven by repeated elements and novel gene families across ecological guilds.</title>
        <authorList>
            <consortium name="Lawrence Berkeley National Laboratory"/>
            <person name="Harder C.B."/>
            <person name="Miyauchi S."/>
            <person name="Viragh M."/>
            <person name="Kuo A."/>
            <person name="Thoen E."/>
            <person name="Andreopoulos B."/>
            <person name="Lu D."/>
            <person name="Skrede I."/>
            <person name="Drula E."/>
            <person name="Henrissat B."/>
            <person name="Morin E."/>
            <person name="Kohler A."/>
            <person name="Barry K."/>
            <person name="LaButti K."/>
            <person name="Morin E."/>
            <person name="Salamov A."/>
            <person name="Lipzen A."/>
            <person name="Mereny Z."/>
            <person name="Hegedus B."/>
            <person name="Baldrian P."/>
            <person name="Stursova M."/>
            <person name="Weitz H."/>
            <person name="Taylor A."/>
            <person name="Grigoriev I.V."/>
            <person name="Nagy L.G."/>
            <person name="Martin F."/>
            <person name="Kauserud H."/>
        </authorList>
    </citation>
    <scope>NUCLEOTIDE SEQUENCE</scope>
    <source>
        <strain evidence="2">CBHHK002</strain>
    </source>
</reference>
<feature type="signal peptide" evidence="1">
    <location>
        <begin position="1"/>
        <end position="34"/>
    </location>
</feature>
<gene>
    <name evidence="2" type="ORF">DFH08DRAFT_848314</name>
</gene>
<evidence type="ECO:0000313" key="2">
    <source>
        <dbReference type="EMBL" id="KAJ7358358.1"/>
    </source>
</evidence>